<name>A0ABW1L6N9_9BACL</name>
<dbReference type="SUPFAM" id="SSF48452">
    <property type="entry name" value="TPR-like"/>
    <property type="match status" value="1"/>
</dbReference>
<protein>
    <recommendedName>
        <fullName evidence="4">Tetratricopeptide repeat protein</fullName>
    </recommendedName>
</protein>
<evidence type="ECO:0000313" key="2">
    <source>
        <dbReference type="EMBL" id="MFC6039625.1"/>
    </source>
</evidence>
<evidence type="ECO:0008006" key="4">
    <source>
        <dbReference type="Google" id="ProtNLM"/>
    </source>
</evidence>
<evidence type="ECO:0000256" key="1">
    <source>
        <dbReference type="SAM" id="Phobius"/>
    </source>
</evidence>
<comment type="caution">
    <text evidence="2">The sequence shown here is derived from an EMBL/GenBank/DDBJ whole genome shotgun (WGS) entry which is preliminary data.</text>
</comment>
<dbReference type="Proteomes" id="UP001596170">
    <property type="component" value="Unassembled WGS sequence"/>
</dbReference>
<proteinExistence type="predicted"/>
<keyword evidence="3" id="KW-1185">Reference proteome</keyword>
<sequence>MVLNIVLTYYLLSLIYVIVLVVLRKRGVGLQAMILIACPFLSLLILYAMSKKPNRNGELPDWLLRREQYEDFALRSPDIDKEINIVPFDDALMLNDNKTKRKMLMDLLKGEFMQHVDALEHALQNEDSETSHYAATAVQKAKSDLLKNMRSIELNLAKKEVDYDLLASYRDVLDQYIKIEFLDKYNQKKYAYTYLHTLDQLIQLSPKRDAGNYQNKIRVALTLGEHGKAADAATQFLATFPNDENAYFSAMSVHYKMYNEPDFKQVLNRLTSSGIRLSPNRLNQLRFWIQGDPNEQQI</sequence>
<dbReference type="InterPro" id="IPR011990">
    <property type="entry name" value="TPR-like_helical_dom_sf"/>
</dbReference>
<keyword evidence="1" id="KW-0812">Transmembrane</keyword>
<feature type="transmembrane region" description="Helical" evidence="1">
    <location>
        <begin position="30"/>
        <end position="49"/>
    </location>
</feature>
<keyword evidence="1" id="KW-0472">Membrane</keyword>
<evidence type="ECO:0000313" key="3">
    <source>
        <dbReference type="Proteomes" id="UP001596170"/>
    </source>
</evidence>
<feature type="transmembrane region" description="Helical" evidence="1">
    <location>
        <begin position="6"/>
        <end position="23"/>
    </location>
</feature>
<keyword evidence="1" id="KW-1133">Transmembrane helix</keyword>
<accession>A0ABW1L6N9</accession>
<gene>
    <name evidence="2" type="ORF">ACFPYN_09355</name>
</gene>
<dbReference type="RefSeq" id="WP_377733749.1">
    <property type="nucleotide sequence ID" value="NZ_JBHSRI010000012.1"/>
</dbReference>
<organism evidence="2 3">
    <name type="scientific">Paenisporosarcina macmurdoensis</name>
    <dbReference type="NCBI Taxonomy" id="212659"/>
    <lineage>
        <taxon>Bacteria</taxon>
        <taxon>Bacillati</taxon>
        <taxon>Bacillota</taxon>
        <taxon>Bacilli</taxon>
        <taxon>Bacillales</taxon>
        <taxon>Caryophanaceae</taxon>
        <taxon>Paenisporosarcina</taxon>
    </lineage>
</organism>
<dbReference type="EMBL" id="JBHSRI010000012">
    <property type="protein sequence ID" value="MFC6039625.1"/>
    <property type="molecule type" value="Genomic_DNA"/>
</dbReference>
<reference evidence="3" key="1">
    <citation type="journal article" date="2019" name="Int. J. Syst. Evol. Microbiol.">
        <title>The Global Catalogue of Microorganisms (GCM) 10K type strain sequencing project: providing services to taxonomists for standard genome sequencing and annotation.</title>
        <authorList>
            <consortium name="The Broad Institute Genomics Platform"/>
            <consortium name="The Broad Institute Genome Sequencing Center for Infectious Disease"/>
            <person name="Wu L."/>
            <person name="Ma J."/>
        </authorList>
    </citation>
    <scope>NUCLEOTIDE SEQUENCE [LARGE SCALE GENOMIC DNA]</scope>
    <source>
        <strain evidence="3">CCUG 54527</strain>
    </source>
</reference>